<gene>
    <name evidence="1" type="ORF">S12H4_62371</name>
</gene>
<dbReference type="AlphaFoldDB" id="X1UL76"/>
<comment type="caution">
    <text evidence="1">The sequence shown here is derived from an EMBL/GenBank/DDBJ whole genome shotgun (WGS) entry which is preliminary data.</text>
</comment>
<proteinExistence type="predicted"/>
<reference evidence="1" key="1">
    <citation type="journal article" date="2014" name="Front. Microbiol.">
        <title>High frequency of phylogenetically diverse reductive dehalogenase-homologous genes in deep subseafloor sedimentary metagenomes.</title>
        <authorList>
            <person name="Kawai M."/>
            <person name="Futagami T."/>
            <person name="Toyoda A."/>
            <person name="Takaki Y."/>
            <person name="Nishi S."/>
            <person name="Hori S."/>
            <person name="Arai W."/>
            <person name="Tsubouchi T."/>
            <person name="Morono Y."/>
            <person name="Uchiyama I."/>
            <person name="Ito T."/>
            <person name="Fujiyama A."/>
            <person name="Inagaki F."/>
            <person name="Takami H."/>
        </authorList>
    </citation>
    <scope>NUCLEOTIDE SEQUENCE</scope>
    <source>
        <strain evidence="1">Expedition CK06-06</strain>
    </source>
</reference>
<evidence type="ECO:0000313" key="1">
    <source>
        <dbReference type="EMBL" id="GAJ18218.1"/>
    </source>
</evidence>
<accession>X1UL76</accession>
<dbReference type="EMBL" id="BARW01041809">
    <property type="protein sequence ID" value="GAJ18218.1"/>
    <property type="molecule type" value="Genomic_DNA"/>
</dbReference>
<name>X1UL76_9ZZZZ</name>
<organism evidence="1">
    <name type="scientific">marine sediment metagenome</name>
    <dbReference type="NCBI Taxonomy" id="412755"/>
    <lineage>
        <taxon>unclassified sequences</taxon>
        <taxon>metagenomes</taxon>
        <taxon>ecological metagenomes</taxon>
    </lineage>
</organism>
<sequence>MEVKTITEIVRTFHVVVVHKGKEQKVCVTREPERKDSPVWQMYAV</sequence>
<protein>
    <submittedName>
        <fullName evidence="1">Uncharacterized protein</fullName>
    </submittedName>
</protein>
<feature type="non-terminal residue" evidence="1">
    <location>
        <position position="45"/>
    </location>
</feature>